<protein>
    <submittedName>
        <fullName evidence="1">Peroxin-19</fullName>
    </submittedName>
</protein>
<accession>A0A4D6LG24</accession>
<dbReference type="PANTHER" id="PTHR12774:SF2">
    <property type="entry name" value="PEROXISOMAL BIOGENESIS FACTOR 19"/>
    <property type="match status" value="1"/>
</dbReference>
<dbReference type="GO" id="GO:0005778">
    <property type="term" value="C:peroxisomal membrane"/>
    <property type="evidence" value="ECO:0007669"/>
    <property type="project" value="TreeGrafter"/>
</dbReference>
<dbReference type="InterPro" id="IPR006708">
    <property type="entry name" value="Pex19"/>
</dbReference>
<dbReference type="EMBL" id="CP039347">
    <property type="protein sequence ID" value="QCD87443.1"/>
    <property type="molecule type" value="Genomic_DNA"/>
</dbReference>
<dbReference type="Proteomes" id="UP000501690">
    <property type="component" value="Linkage Group LG3"/>
</dbReference>
<name>A0A4D6LG24_VIGUN</name>
<keyword evidence="2" id="KW-1185">Reference proteome</keyword>
<organism evidence="1 2">
    <name type="scientific">Vigna unguiculata</name>
    <name type="common">Cowpea</name>
    <dbReference type="NCBI Taxonomy" id="3917"/>
    <lineage>
        <taxon>Eukaryota</taxon>
        <taxon>Viridiplantae</taxon>
        <taxon>Streptophyta</taxon>
        <taxon>Embryophyta</taxon>
        <taxon>Tracheophyta</taxon>
        <taxon>Spermatophyta</taxon>
        <taxon>Magnoliopsida</taxon>
        <taxon>eudicotyledons</taxon>
        <taxon>Gunneridae</taxon>
        <taxon>Pentapetalae</taxon>
        <taxon>rosids</taxon>
        <taxon>fabids</taxon>
        <taxon>Fabales</taxon>
        <taxon>Fabaceae</taxon>
        <taxon>Papilionoideae</taxon>
        <taxon>50 kb inversion clade</taxon>
        <taxon>NPAAA clade</taxon>
        <taxon>indigoferoid/millettioid clade</taxon>
        <taxon>Phaseoleae</taxon>
        <taxon>Vigna</taxon>
    </lineage>
</organism>
<gene>
    <name evidence="1" type="ORF">DEO72_LG3g1979</name>
</gene>
<dbReference type="Pfam" id="PF04614">
    <property type="entry name" value="Pex19"/>
    <property type="match status" value="1"/>
</dbReference>
<dbReference type="GO" id="GO:0033328">
    <property type="term" value="F:peroxisome membrane targeting sequence binding"/>
    <property type="evidence" value="ECO:0007669"/>
    <property type="project" value="TreeGrafter"/>
</dbReference>
<evidence type="ECO:0000313" key="2">
    <source>
        <dbReference type="Proteomes" id="UP000501690"/>
    </source>
</evidence>
<dbReference type="Gene3D" id="1.20.120.900">
    <property type="entry name" value="Pex19, mPTS binding domain"/>
    <property type="match status" value="1"/>
</dbReference>
<reference evidence="1 2" key="1">
    <citation type="submission" date="2019-04" db="EMBL/GenBank/DDBJ databases">
        <title>An improved genome assembly and genetic linkage map for asparagus bean, Vigna unguiculata ssp. sesquipedialis.</title>
        <authorList>
            <person name="Xia Q."/>
            <person name="Zhang R."/>
            <person name="Dong Y."/>
        </authorList>
    </citation>
    <scope>NUCLEOTIDE SEQUENCE [LARGE SCALE GENOMIC DNA]</scope>
    <source>
        <tissue evidence="1">Leaf</tissue>
    </source>
</reference>
<dbReference type="AlphaFoldDB" id="A0A4D6LG24"/>
<dbReference type="GO" id="GO:0045046">
    <property type="term" value="P:protein import into peroxisome membrane"/>
    <property type="evidence" value="ECO:0007669"/>
    <property type="project" value="TreeGrafter"/>
</dbReference>
<proteinExistence type="predicted"/>
<dbReference type="PANTHER" id="PTHR12774">
    <property type="entry name" value="PEROXISOMAL BIOGENESIS FACTOR 19"/>
    <property type="match status" value="1"/>
</dbReference>
<sequence length="116" mass="13847">MEKIWHVPAYFVRMPLPSNFFRGKNAWFLHQMDISLQSDGQRAEMSVDTGKRTSLSNEIVEKYPKRLEDHKSSINKEEYERYAHQYELIQNLNEVYDNDSGNFSKIVELMHKMQEC</sequence>
<dbReference type="InterPro" id="IPR038322">
    <property type="entry name" value="Pex19_C_sf"/>
</dbReference>
<evidence type="ECO:0000313" key="1">
    <source>
        <dbReference type="EMBL" id="QCD87443.1"/>
    </source>
</evidence>